<evidence type="ECO:0000256" key="11">
    <source>
        <dbReference type="ARBA" id="ARBA00033228"/>
    </source>
</evidence>
<dbReference type="InterPro" id="IPR007886">
    <property type="entry name" value="AlaDH/PNT_N"/>
</dbReference>
<feature type="domain" description="Alanine dehydrogenase/pyridine nucleotide transhydrogenase NAD(H)-binding" evidence="17">
    <location>
        <begin position="181"/>
        <end position="314"/>
    </location>
</feature>
<comment type="pathway">
    <text evidence="1 13">Amino-acid biosynthesis; L-lysine biosynthesis via AAA pathway; L-lysine from L-alpha-aminoadipate (fungal route): step 3/3.</text>
</comment>
<keyword evidence="7 13" id="KW-0560">Oxidoreductase</keyword>
<feature type="binding site" evidence="15">
    <location>
        <position position="130"/>
    </location>
    <ligand>
        <name>NAD(+)</name>
        <dbReference type="ChEBI" id="CHEBI:57540"/>
    </ligand>
</feature>
<feature type="active site" description="Proton acceptor" evidence="14">
    <location>
        <position position="78"/>
    </location>
</feature>
<evidence type="ECO:0000256" key="4">
    <source>
        <dbReference type="ARBA" id="ARBA00012847"/>
    </source>
</evidence>
<dbReference type="SMART" id="SM01003">
    <property type="entry name" value="AlaDh_PNT_N"/>
    <property type="match status" value="1"/>
</dbReference>
<dbReference type="SMART" id="SM01002">
    <property type="entry name" value="AlaDh_PNT_C"/>
    <property type="match status" value="1"/>
</dbReference>
<evidence type="ECO:0000313" key="19">
    <source>
        <dbReference type="EMBL" id="GMM49658.1"/>
    </source>
</evidence>
<evidence type="ECO:0000313" key="20">
    <source>
        <dbReference type="Proteomes" id="UP001362899"/>
    </source>
</evidence>
<evidence type="ECO:0000256" key="1">
    <source>
        <dbReference type="ARBA" id="ARBA00004884"/>
    </source>
</evidence>
<dbReference type="PANTHER" id="PTHR11133:SF23">
    <property type="entry name" value="SACCHAROPINE DEHYDROGENASE [NAD(+), L-LYSINE-FORMING]"/>
    <property type="match status" value="1"/>
</dbReference>
<dbReference type="FunFam" id="3.40.50.720:FF:000217">
    <property type="entry name" value="Saccharopine dehydrogenase [NAD(+), L-lysine-forming]"/>
    <property type="match status" value="1"/>
</dbReference>
<dbReference type="InterPro" id="IPR036291">
    <property type="entry name" value="NAD(P)-bd_dom_sf"/>
</dbReference>
<evidence type="ECO:0000256" key="14">
    <source>
        <dbReference type="PIRSR" id="PIRSR018250-1"/>
    </source>
</evidence>
<name>A0AAV5REW4_STABA</name>
<feature type="binding site" evidence="15">
    <location>
        <begin position="315"/>
        <end position="318"/>
    </location>
    <ligand>
        <name>NAD(+)</name>
        <dbReference type="ChEBI" id="CHEBI:57540"/>
    </ligand>
</feature>
<evidence type="ECO:0000259" key="18">
    <source>
        <dbReference type="SMART" id="SM01003"/>
    </source>
</evidence>
<feature type="disulfide bond" evidence="16">
    <location>
        <begin position="201"/>
        <end position="245"/>
    </location>
</feature>
<evidence type="ECO:0000256" key="13">
    <source>
        <dbReference type="PIRNR" id="PIRNR018250"/>
    </source>
</evidence>
<dbReference type="EMBL" id="BTGC01000003">
    <property type="protein sequence ID" value="GMM49658.1"/>
    <property type="molecule type" value="Genomic_DNA"/>
</dbReference>
<dbReference type="Pfam" id="PF01262">
    <property type="entry name" value="AlaDh_PNT_C"/>
    <property type="match status" value="1"/>
</dbReference>
<keyword evidence="10" id="KW-1015">Disulfide bond</keyword>
<evidence type="ECO:0000256" key="7">
    <source>
        <dbReference type="ARBA" id="ARBA00023002"/>
    </source>
</evidence>
<reference evidence="19 20" key="1">
    <citation type="journal article" date="2023" name="Elife">
        <title>Identification of key yeast species and microbe-microbe interactions impacting larval growth of Drosophila in the wild.</title>
        <authorList>
            <person name="Mure A."/>
            <person name="Sugiura Y."/>
            <person name="Maeda R."/>
            <person name="Honda K."/>
            <person name="Sakurai N."/>
            <person name="Takahashi Y."/>
            <person name="Watada M."/>
            <person name="Katoh T."/>
            <person name="Gotoh A."/>
            <person name="Gotoh Y."/>
            <person name="Taniguchi I."/>
            <person name="Nakamura K."/>
            <person name="Hayashi T."/>
            <person name="Katayama T."/>
            <person name="Uemura T."/>
            <person name="Hattori Y."/>
        </authorList>
    </citation>
    <scope>NUCLEOTIDE SEQUENCE [LARGE SCALE GENOMIC DNA]</scope>
    <source>
        <strain evidence="19 20">SB-73</strain>
    </source>
</reference>
<dbReference type="SUPFAM" id="SSF51735">
    <property type="entry name" value="NAD(P)-binding Rossmann-fold domains"/>
    <property type="match status" value="1"/>
</dbReference>
<dbReference type="PIRSF" id="PIRSF018250">
    <property type="entry name" value="Saccharopine_DH_Lys"/>
    <property type="match status" value="1"/>
</dbReference>
<dbReference type="InterPro" id="IPR051168">
    <property type="entry name" value="AASS"/>
</dbReference>
<comment type="catalytic activity">
    <reaction evidence="12 13">
        <text>L-saccharopine + NAD(+) + H2O = L-lysine + 2-oxoglutarate + NADH + H(+)</text>
        <dbReference type="Rhea" id="RHEA:12440"/>
        <dbReference type="ChEBI" id="CHEBI:15377"/>
        <dbReference type="ChEBI" id="CHEBI:15378"/>
        <dbReference type="ChEBI" id="CHEBI:16810"/>
        <dbReference type="ChEBI" id="CHEBI:32551"/>
        <dbReference type="ChEBI" id="CHEBI:57540"/>
        <dbReference type="ChEBI" id="CHEBI:57945"/>
        <dbReference type="ChEBI" id="CHEBI:57951"/>
        <dbReference type="EC" id="1.5.1.7"/>
    </reaction>
</comment>
<feature type="binding site" evidence="15">
    <location>
        <position position="275"/>
    </location>
    <ligand>
        <name>NAD(+)</name>
        <dbReference type="ChEBI" id="CHEBI:57540"/>
    </ligand>
</feature>
<evidence type="ECO:0000259" key="17">
    <source>
        <dbReference type="SMART" id="SM01002"/>
    </source>
</evidence>
<evidence type="ECO:0000256" key="3">
    <source>
        <dbReference type="ARBA" id="ARBA00011245"/>
    </source>
</evidence>
<evidence type="ECO:0000256" key="6">
    <source>
        <dbReference type="ARBA" id="ARBA00022605"/>
    </source>
</evidence>
<comment type="similarity">
    <text evidence="2 13">Belongs to the AlaDH/PNT family.</text>
</comment>
<gene>
    <name evidence="19" type="ORF">DASB73_006160</name>
</gene>
<evidence type="ECO:0000256" key="10">
    <source>
        <dbReference type="ARBA" id="ARBA00023157"/>
    </source>
</evidence>
<dbReference type="PANTHER" id="PTHR11133">
    <property type="entry name" value="SACCHAROPINE DEHYDROGENASE"/>
    <property type="match status" value="1"/>
</dbReference>
<evidence type="ECO:0000256" key="9">
    <source>
        <dbReference type="ARBA" id="ARBA00023154"/>
    </source>
</evidence>
<comment type="subunit">
    <text evidence="3">Monomer.</text>
</comment>
<dbReference type="GO" id="GO:0005737">
    <property type="term" value="C:cytoplasm"/>
    <property type="evidence" value="ECO:0007669"/>
    <property type="project" value="TreeGrafter"/>
</dbReference>
<dbReference type="GO" id="GO:0019878">
    <property type="term" value="P:lysine biosynthetic process via aminoadipic acid"/>
    <property type="evidence" value="ECO:0007669"/>
    <property type="project" value="TreeGrafter"/>
</dbReference>
<feature type="binding site" evidence="15">
    <location>
        <position position="223"/>
    </location>
    <ligand>
        <name>NAD(+)</name>
        <dbReference type="ChEBI" id="CHEBI:57540"/>
    </ligand>
</feature>
<proteinExistence type="inferred from homology"/>
<dbReference type="SUPFAM" id="SSF52283">
    <property type="entry name" value="Formate/glycerate dehydrogenase catalytic domain-like"/>
    <property type="match status" value="1"/>
</dbReference>
<evidence type="ECO:0000256" key="15">
    <source>
        <dbReference type="PIRSR" id="PIRSR018250-3"/>
    </source>
</evidence>
<dbReference type="AlphaFoldDB" id="A0AAV5REW4"/>
<dbReference type="InterPro" id="IPR027281">
    <property type="entry name" value="Lys1"/>
</dbReference>
<dbReference type="FunFam" id="3.40.50.720:FF:000423">
    <property type="entry name" value="Saccharopine dehydrogenase [NAD(+), L-lysine-forming]"/>
    <property type="match status" value="1"/>
</dbReference>
<feature type="binding site" evidence="15">
    <location>
        <position position="227"/>
    </location>
    <ligand>
        <name>NAD(+)</name>
        <dbReference type="ChEBI" id="CHEBI:57540"/>
    </ligand>
</feature>
<keyword evidence="9 13" id="KW-0457">Lysine biosynthesis</keyword>
<accession>A0AAV5REW4</accession>
<evidence type="ECO:0000256" key="8">
    <source>
        <dbReference type="ARBA" id="ARBA00023027"/>
    </source>
</evidence>
<protein>
    <recommendedName>
        <fullName evidence="5 13">Saccharopine dehydrogenase [NAD(+), L-lysine-forming]</fullName>
        <shortName evidence="13">SDH</shortName>
        <ecNumber evidence="4 13">1.5.1.7</ecNumber>
    </recommendedName>
    <alternativeName>
        <fullName evidence="11 13">Lysine--2-oxoglutarate reductase</fullName>
    </alternativeName>
</protein>
<dbReference type="GO" id="GO:0004754">
    <property type="term" value="F:saccharopine dehydrogenase (NAD+, L-lysine-forming) activity"/>
    <property type="evidence" value="ECO:0007669"/>
    <property type="project" value="UniProtKB-EC"/>
</dbReference>
<dbReference type="Pfam" id="PF05222">
    <property type="entry name" value="AlaDh_PNT_N"/>
    <property type="match status" value="1"/>
</dbReference>
<dbReference type="EC" id="1.5.1.7" evidence="4 13"/>
<comment type="caution">
    <text evidence="19">The sequence shown here is derived from an EMBL/GenBank/DDBJ whole genome shotgun (WGS) entry which is preliminary data.</text>
</comment>
<feature type="domain" description="Alanine dehydrogenase/pyridine nucleotide transhydrogenase N-terminal" evidence="18">
    <location>
        <begin position="8"/>
        <end position="142"/>
    </location>
</feature>
<dbReference type="Gene3D" id="3.40.50.720">
    <property type="entry name" value="NAD(P)-binding Rossmann-like Domain"/>
    <property type="match status" value="2"/>
</dbReference>
<keyword evidence="6 13" id="KW-0028">Amino-acid biosynthesis</keyword>
<evidence type="ECO:0000256" key="2">
    <source>
        <dbReference type="ARBA" id="ARBA00005689"/>
    </source>
</evidence>
<organism evidence="19 20">
    <name type="scientific">Starmerella bacillaris</name>
    <name type="common">Yeast</name>
    <name type="synonym">Candida zemplinina</name>
    <dbReference type="NCBI Taxonomy" id="1247836"/>
    <lineage>
        <taxon>Eukaryota</taxon>
        <taxon>Fungi</taxon>
        <taxon>Dikarya</taxon>
        <taxon>Ascomycota</taxon>
        <taxon>Saccharomycotina</taxon>
        <taxon>Dipodascomycetes</taxon>
        <taxon>Dipodascales</taxon>
        <taxon>Trichomonascaceae</taxon>
        <taxon>Starmerella</taxon>
    </lineage>
</organism>
<sequence length="365" mass="40570">MSHNTILHLRTETKPFEHRSALTPATTKALIDDGYTVYVERSPPRIFDDEEFEKVGAILVPEHSWKEAPKDRIIIGLKELEVEDFPLVHEHVQFAHCYKNQFGWEDVLARFPAGNGTLYDLEFLQDETGRRVAAFGFYAGFAGAALGAWDWATRQLTGKPLGQVEPFQNEAELIKTIKADIAKVPGGKVPSAMVIGALGRCGKGAVDCFQKLGVADSDILKWDINETKKGGPFKEALDVDIFVNCIYLTQKIAPFLTVDQINEASDRKLKVIVDVSADFTNPNNPVPVVDRDSTFKDPVYTANGITGQPIDVVAIDHLPTLLPREASEAFSADLLPSLKELKNRDSSRVWTDAKKLFDDFVEKLN</sequence>
<dbReference type="CDD" id="cd12188">
    <property type="entry name" value="SDH"/>
    <property type="match status" value="1"/>
</dbReference>
<dbReference type="InterPro" id="IPR007698">
    <property type="entry name" value="AlaDH/PNT_NAD(H)-bd"/>
</dbReference>
<feature type="active site" description="Proton donor" evidence="14">
    <location>
        <position position="96"/>
    </location>
</feature>
<feature type="binding site" evidence="15">
    <location>
        <begin position="199"/>
        <end position="200"/>
    </location>
    <ligand>
        <name>NAD(+)</name>
        <dbReference type="ChEBI" id="CHEBI:57540"/>
    </ligand>
</feature>
<evidence type="ECO:0000256" key="16">
    <source>
        <dbReference type="PIRSR" id="PIRSR018250-4"/>
    </source>
</evidence>
<keyword evidence="20" id="KW-1185">Reference proteome</keyword>
<evidence type="ECO:0000256" key="12">
    <source>
        <dbReference type="ARBA" id="ARBA00047860"/>
    </source>
</evidence>
<feature type="binding site" evidence="15">
    <location>
        <position position="247"/>
    </location>
    <ligand>
        <name>NAD(+)</name>
        <dbReference type="ChEBI" id="CHEBI:57540"/>
    </ligand>
</feature>
<keyword evidence="8 13" id="KW-0520">NAD</keyword>
<evidence type="ECO:0000256" key="5">
    <source>
        <dbReference type="ARBA" id="ARBA00021221"/>
    </source>
</evidence>
<dbReference type="Proteomes" id="UP001362899">
    <property type="component" value="Unassembled WGS sequence"/>
</dbReference>